<feature type="chain" id="PRO_5034187737" evidence="1">
    <location>
        <begin position="20"/>
        <end position="227"/>
    </location>
</feature>
<name>A0A8H6I285_9AGAR</name>
<reference evidence="2 3" key="1">
    <citation type="submission" date="2020-07" db="EMBL/GenBank/DDBJ databases">
        <title>Comparative genomics of pyrophilous fungi reveals a link between fire events and developmental genes.</title>
        <authorList>
            <consortium name="DOE Joint Genome Institute"/>
            <person name="Steindorff A.S."/>
            <person name="Carver A."/>
            <person name="Calhoun S."/>
            <person name="Stillman K."/>
            <person name="Liu H."/>
            <person name="Lipzen A."/>
            <person name="Pangilinan J."/>
            <person name="Labutti K."/>
            <person name="Bruns T.D."/>
            <person name="Grigoriev I.V."/>
        </authorList>
    </citation>
    <scope>NUCLEOTIDE SEQUENCE [LARGE SCALE GENOMIC DNA]</scope>
    <source>
        <strain evidence="2 3">CBS 144469</strain>
    </source>
</reference>
<dbReference type="Proteomes" id="UP000521943">
    <property type="component" value="Unassembled WGS sequence"/>
</dbReference>
<evidence type="ECO:0000313" key="2">
    <source>
        <dbReference type="EMBL" id="KAF6756046.1"/>
    </source>
</evidence>
<evidence type="ECO:0000313" key="3">
    <source>
        <dbReference type="Proteomes" id="UP000521943"/>
    </source>
</evidence>
<organism evidence="2 3">
    <name type="scientific">Ephemerocybe angulata</name>
    <dbReference type="NCBI Taxonomy" id="980116"/>
    <lineage>
        <taxon>Eukaryota</taxon>
        <taxon>Fungi</taxon>
        <taxon>Dikarya</taxon>
        <taxon>Basidiomycota</taxon>
        <taxon>Agaricomycotina</taxon>
        <taxon>Agaricomycetes</taxon>
        <taxon>Agaricomycetidae</taxon>
        <taxon>Agaricales</taxon>
        <taxon>Agaricineae</taxon>
        <taxon>Psathyrellaceae</taxon>
        <taxon>Ephemerocybe</taxon>
    </lineage>
</organism>
<accession>A0A8H6I285</accession>
<feature type="signal peptide" evidence="1">
    <location>
        <begin position="1"/>
        <end position="19"/>
    </location>
</feature>
<dbReference type="AlphaFoldDB" id="A0A8H6I285"/>
<gene>
    <name evidence="2" type="ORF">DFP72DRAFT_846821</name>
</gene>
<protein>
    <submittedName>
        <fullName evidence="2">Uncharacterized protein</fullName>
    </submittedName>
</protein>
<keyword evidence="3" id="KW-1185">Reference proteome</keyword>
<proteinExistence type="predicted"/>
<keyword evidence="1" id="KW-0732">Signal</keyword>
<comment type="caution">
    <text evidence="2">The sequence shown here is derived from an EMBL/GenBank/DDBJ whole genome shotgun (WGS) entry which is preliminary data.</text>
</comment>
<dbReference type="EMBL" id="JACGCI010000027">
    <property type="protein sequence ID" value="KAF6756046.1"/>
    <property type="molecule type" value="Genomic_DNA"/>
</dbReference>
<sequence length="227" mass="24399">MRFTPAILKLLALSPIVAAHVHAISNEDPFAMRDYDYLKTTSAGLSERDARDAYARGEGADMLGGLTLSTRDLDPFAMRDYDYLKTTSAGLSERDARDAYARGEGVLGGLTLSARDLVRRGQAGGKPGVAGLDRAWSGSAVTYYAHKANLVHTPTKCEWCKQSIVRWLRGAVISGSLTGLPAAALVRTITDNRRGGITECGRPAAFGRKGVAGLEKGRGRTSREDRI</sequence>
<evidence type="ECO:0000256" key="1">
    <source>
        <dbReference type="SAM" id="SignalP"/>
    </source>
</evidence>